<gene>
    <name evidence="1" type="ORF">BAUCODRAFT_120009</name>
</gene>
<dbReference type="GeneID" id="19107470"/>
<dbReference type="Proteomes" id="UP000011761">
    <property type="component" value="Unassembled WGS sequence"/>
</dbReference>
<accession>M2NHZ8</accession>
<dbReference type="EMBL" id="KB445552">
    <property type="protein sequence ID" value="EMC98705.1"/>
    <property type="molecule type" value="Genomic_DNA"/>
</dbReference>
<name>M2NHZ8_BAUPA</name>
<keyword evidence="2" id="KW-1185">Reference proteome</keyword>
<dbReference type="RefSeq" id="XP_007673888.1">
    <property type="nucleotide sequence ID" value="XM_007675698.1"/>
</dbReference>
<dbReference type="HOGENOM" id="CLU_2333320_0_0_1"/>
<reference evidence="1 2" key="1">
    <citation type="journal article" date="2012" name="PLoS Pathog.">
        <title>Diverse lifestyles and strategies of plant pathogenesis encoded in the genomes of eighteen Dothideomycetes fungi.</title>
        <authorList>
            <person name="Ohm R.A."/>
            <person name="Feau N."/>
            <person name="Henrissat B."/>
            <person name="Schoch C.L."/>
            <person name="Horwitz B.A."/>
            <person name="Barry K.W."/>
            <person name="Condon B.J."/>
            <person name="Copeland A.C."/>
            <person name="Dhillon B."/>
            <person name="Glaser F."/>
            <person name="Hesse C.N."/>
            <person name="Kosti I."/>
            <person name="LaButti K."/>
            <person name="Lindquist E.A."/>
            <person name="Lucas S."/>
            <person name="Salamov A.A."/>
            <person name="Bradshaw R.E."/>
            <person name="Ciuffetti L."/>
            <person name="Hamelin R.C."/>
            <person name="Kema G.H.J."/>
            <person name="Lawrence C."/>
            <person name="Scott J.A."/>
            <person name="Spatafora J.W."/>
            <person name="Turgeon B.G."/>
            <person name="de Wit P.J.G.M."/>
            <person name="Zhong S."/>
            <person name="Goodwin S.B."/>
            <person name="Grigoriev I.V."/>
        </authorList>
    </citation>
    <scope>NUCLEOTIDE SEQUENCE [LARGE SCALE GENOMIC DNA]</scope>
    <source>
        <strain evidence="1 2">UAMH 10762</strain>
    </source>
</reference>
<evidence type="ECO:0000313" key="1">
    <source>
        <dbReference type="EMBL" id="EMC98705.1"/>
    </source>
</evidence>
<organism evidence="1 2">
    <name type="scientific">Baudoinia panamericana (strain UAMH 10762)</name>
    <name type="common">Angels' share fungus</name>
    <name type="synonym">Baudoinia compniacensis (strain UAMH 10762)</name>
    <dbReference type="NCBI Taxonomy" id="717646"/>
    <lineage>
        <taxon>Eukaryota</taxon>
        <taxon>Fungi</taxon>
        <taxon>Dikarya</taxon>
        <taxon>Ascomycota</taxon>
        <taxon>Pezizomycotina</taxon>
        <taxon>Dothideomycetes</taxon>
        <taxon>Dothideomycetidae</taxon>
        <taxon>Mycosphaerellales</taxon>
        <taxon>Teratosphaeriaceae</taxon>
        <taxon>Baudoinia</taxon>
    </lineage>
</organism>
<sequence length="98" mass="10853">MLHGWRLPRVHQERRVCVKLVLASSPEKRKAATPSDLWRADVSTACRLDSGPGQISNYAKVAYCPLESVARCSIEESPHFATLYALAPKVFEAACEPL</sequence>
<protein>
    <submittedName>
        <fullName evidence="1">Uncharacterized protein</fullName>
    </submittedName>
</protein>
<dbReference type="AlphaFoldDB" id="M2NHZ8"/>
<evidence type="ECO:0000313" key="2">
    <source>
        <dbReference type="Proteomes" id="UP000011761"/>
    </source>
</evidence>
<proteinExistence type="predicted"/>
<dbReference type="KEGG" id="bcom:BAUCODRAFT_120009"/>